<protein>
    <submittedName>
        <fullName evidence="3">Alpha/Beta hydrolase protein</fullName>
    </submittedName>
</protein>
<proteinExistence type="predicted"/>
<keyword evidence="1" id="KW-0732">Signal</keyword>
<organism evidence="3 4">
    <name type="scientific">Lophiotrema nucula</name>
    <dbReference type="NCBI Taxonomy" id="690887"/>
    <lineage>
        <taxon>Eukaryota</taxon>
        <taxon>Fungi</taxon>
        <taxon>Dikarya</taxon>
        <taxon>Ascomycota</taxon>
        <taxon>Pezizomycotina</taxon>
        <taxon>Dothideomycetes</taxon>
        <taxon>Pleosporomycetidae</taxon>
        <taxon>Pleosporales</taxon>
        <taxon>Lophiotremataceae</taxon>
        <taxon>Lophiotrema</taxon>
    </lineage>
</organism>
<dbReference type="SUPFAM" id="SSF53474">
    <property type="entry name" value="alpha/beta-Hydrolases"/>
    <property type="match status" value="1"/>
</dbReference>
<dbReference type="InterPro" id="IPR029058">
    <property type="entry name" value="AB_hydrolase_fold"/>
</dbReference>
<dbReference type="OrthoDB" id="190201at2759"/>
<evidence type="ECO:0000256" key="1">
    <source>
        <dbReference type="SAM" id="SignalP"/>
    </source>
</evidence>
<name>A0A6A5ZT66_9PLEO</name>
<dbReference type="InterPro" id="IPR000073">
    <property type="entry name" value="AB_hydrolase_1"/>
</dbReference>
<dbReference type="Proteomes" id="UP000799770">
    <property type="component" value="Unassembled WGS sequence"/>
</dbReference>
<dbReference type="Pfam" id="PF12697">
    <property type="entry name" value="Abhydrolase_6"/>
    <property type="match status" value="1"/>
</dbReference>
<dbReference type="AlphaFoldDB" id="A0A6A5ZT66"/>
<feature type="domain" description="AB hydrolase-1" evidence="2">
    <location>
        <begin position="113"/>
        <end position="363"/>
    </location>
</feature>
<reference evidence="3" key="1">
    <citation type="journal article" date="2020" name="Stud. Mycol.">
        <title>101 Dothideomycetes genomes: a test case for predicting lifestyles and emergence of pathogens.</title>
        <authorList>
            <person name="Haridas S."/>
            <person name="Albert R."/>
            <person name="Binder M."/>
            <person name="Bloem J."/>
            <person name="Labutti K."/>
            <person name="Salamov A."/>
            <person name="Andreopoulos B."/>
            <person name="Baker S."/>
            <person name="Barry K."/>
            <person name="Bills G."/>
            <person name="Bluhm B."/>
            <person name="Cannon C."/>
            <person name="Castanera R."/>
            <person name="Culley D."/>
            <person name="Daum C."/>
            <person name="Ezra D."/>
            <person name="Gonzalez J."/>
            <person name="Henrissat B."/>
            <person name="Kuo A."/>
            <person name="Liang C."/>
            <person name="Lipzen A."/>
            <person name="Lutzoni F."/>
            <person name="Magnuson J."/>
            <person name="Mondo S."/>
            <person name="Nolan M."/>
            <person name="Ohm R."/>
            <person name="Pangilinan J."/>
            <person name="Park H.-J."/>
            <person name="Ramirez L."/>
            <person name="Alfaro M."/>
            <person name="Sun H."/>
            <person name="Tritt A."/>
            <person name="Yoshinaga Y."/>
            <person name="Zwiers L.-H."/>
            <person name="Turgeon B."/>
            <person name="Goodwin S."/>
            <person name="Spatafora J."/>
            <person name="Crous P."/>
            <person name="Grigoriev I."/>
        </authorList>
    </citation>
    <scope>NUCLEOTIDE SEQUENCE</scope>
    <source>
        <strain evidence="3">CBS 627.86</strain>
    </source>
</reference>
<dbReference type="GO" id="GO:0016787">
    <property type="term" value="F:hydrolase activity"/>
    <property type="evidence" value="ECO:0007669"/>
    <property type="project" value="UniProtKB-KW"/>
</dbReference>
<evidence type="ECO:0000313" key="4">
    <source>
        <dbReference type="Proteomes" id="UP000799770"/>
    </source>
</evidence>
<accession>A0A6A5ZT66</accession>
<feature type="chain" id="PRO_5025397618" evidence="1">
    <location>
        <begin position="19"/>
        <end position="382"/>
    </location>
</feature>
<dbReference type="EMBL" id="ML977311">
    <property type="protein sequence ID" value="KAF2122265.1"/>
    <property type="molecule type" value="Genomic_DNA"/>
</dbReference>
<dbReference type="Gene3D" id="3.40.50.1820">
    <property type="entry name" value="alpha/beta hydrolase"/>
    <property type="match status" value="1"/>
</dbReference>
<sequence length="382" mass="41875">MATLIFLLLAVLTNPVFTAPTHPSPHEYPHPANGVCTDYTIKEEVTWTRNIWGLPKIQNNYDVAVQLMGMANVNKEATYHPFSGSENVTSTYELSGTFCSPTKKRIRKEETVLLATHGGGFDRRYWTSSHKPEEYNFVEHALDNGYSVFYYDRLGLGLSPIISGYEAQASNQVELLAKIAHGIRSGKYTGQTAATKIVLVGHSLGSFFSNGAIAKYPDLAEGLVVTGFSYPNATDPARITLPISQSFQSARLDSTRGDAYFGFGDIYGLTVGFFHEPLDIPTIEYTLSISQPVAIGELTTAEAITLASPKYKGKVLIAAGEYDLILCGGYCADRFKYGVQKDVFPGAKIETYLHPSAGHGLNFAANASVFYDRIIDFVDRNL</sequence>
<keyword evidence="4" id="KW-1185">Reference proteome</keyword>
<feature type="signal peptide" evidence="1">
    <location>
        <begin position="1"/>
        <end position="18"/>
    </location>
</feature>
<gene>
    <name evidence="3" type="ORF">BDV96DRAFT_563180</name>
</gene>
<evidence type="ECO:0000313" key="3">
    <source>
        <dbReference type="EMBL" id="KAF2122265.1"/>
    </source>
</evidence>
<evidence type="ECO:0000259" key="2">
    <source>
        <dbReference type="Pfam" id="PF12697"/>
    </source>
</evidence>
<keyword evidence="3" id="KW-0378">Hydrolase</keyword>